<reference evidence="2" key="1">
    <citation type="submission" date="2024-04" db="EMBL/GenBank/DDBJ databases">
        <authorList>
            <consortium name="Molecular Ecology Group"/>
        </authorList>
    </citation>
    <scope>NUCLEOTIDE SEQUENCE</scope>
</reference>
<sequence>MGKLVLLLCLTFLAMTLVMACTPPGAPCTTSSDCCGGWECNPSAHRCTKVGPKLSLRIQELISTRNE</sequence>
<evidence type="ECO:0000313" key="2">
    <source>
        <dbReference type="EMBL" id="CAL1675159.1"/>
    </source>
</evidence>
<name>A0AAV2N5G4_9HYME</name>
<dbReference type="AlphaFoldDB" id="A0AAV2N5G4"/>
<feature type="signal peptide" evidence="1">
    <location>
        <begin position="1"/>
        <end position="20"/>
    </location>
</feature>
<keyword evidence="3" id="KW-1185">Reference proteome</keyword>
<dbReference type="EMBL" id="OZ034833">
    <property type="protein sequence ID" value="CAL1675159.1"/>
    <property type="molecule type" value="Genomic_DNA"/>
</dbReference>
<evidence type="ECO:0000256" key="1">
    <source>
        <dbReference type="SAM" id="SignalP"/>
    </source>
</evidence>
<evidence type="ECO:0000313" key="3">
    <source>
        <dbReference type="Proteomes" id="UP001497644"/>
    </source>
</evidence>
<dbReference type="Proteomes" id="UP001497644">
    <property type="component" value="Chromosome 10"/>
</dbReference>
<feature type="chain" id="PRO_5043405009" evidence="1">
    <location>
        <begin position="21"/>
        <end position="67"/>
    </location>
</feature>
<protein>
    <submittedName>
        <fullName evidence="2">Uncharacterized protein</fullName>
    </submittedName>
</protein>
<dbReference type="PROSITE" id="PS51257">
    <property type="entry name" value="PROKAR_LIPOPROTEIN"/>
    <property type="match status" value="1"/>
</dbReference>
<gene>
    <name evidence="2" type="ORF">LPLAT_LOCUS1644</name>
</gene>
<accession>A0AAV2N5G4</accession>
<organism evidence="2 3">
    <name type="scientific">Lasius platythorax</name>
    <dbReference type="NCBI Taxonomy" id="488582"/>
    <lineage>
        <taxon>Eukaryota</taxon>
        <taxon>Metazoa</taxon>
        <taxon>Ecdysozoa</taxon>
        <taxon>Arthropoda</taxon>
        <taxon>Hexapoda</taxon>
        <taxon>Insecta</taxon>
        <taxon>Pterygota</taxon>
        <taxon>Neoptera</taxon>
        <taxon>Endopterygota</taxon>
        <taxon>Hymenoptera</taxon>
        <taxon>Apocrita</taxon>
        <taxon>Aculeata</taxon>
        <taxon>Formicoidea</taxon>
        <taxon>Formicidae</taxon>
        <taxon>Formicinae</taxon>
        <taxon>Lasius</taxon>
        <taxon>Lasius</taxon>
    </lineage>
</organism>
<keyword evidence="1" id="KW-0732">Signal</keyword>
<proteinExistence type="predicted"/>